<dbReference type="Proteomes" id="UP000284841">
    <property type="component" value="Unassembled WGS sequence"/>
</dbReference>
<reference evidence="2 3" key="1">
    <citation type="submission" date="2018-08" db="EMBL/GenBank/DDBJ databases">
        <title>A genome reference for cultivated species of the human gut microbiota.</title>
        <authorList>
            <person name="Zou Y."/>
            <person name="Xue W."/>
            <person name="Luo G."/>
        </authorList>
    </citation>
    <scope>NUCLEOTIDE SEQUENCE [LARGE SCALE GENOMIC DNA]</scope>
    <source>
        <strain evidence="2 3">AM07-24</strain>
    </source>
</reference>
<feature type="transmembrane region" description="Helical" evidence="1">
    <location>
        <begin position="116"/>
        <end position="132"/>
    </location>
</feature>
<evidence type="ECO:0000313" key="3">
    <source>
        <dbReference type="Proteomes" id="UP000284841"/>
    </source>
</evidence>
<dbReference type="RefSeq" id="WP_118333827.1">
    <property type="nucleotide sequence ID" value="NZ_AP025567.1"/>
</dbReference>
<dbReference type="STRING" id="1776384.GCA_900086585_03152"/>
<keyword evidence="1" id="KW-0472">Membrane</keyword>
<accession>A0A415E7L5</accession>
<keyword evidence="1" id="KW-0812">Transmembrane</keyword>
<feature type="transmembrane region" description="Helical" evidence="1">
    <location>
        <begin position="138"/>
        <end position="157"/>
    </location>
</feature>
<name>A0A415E7L5_9FIRM</name>
<gene>
    <name evidence="2" type="ORF">DW099_04310</name>
</gene>
<feature type="transmembrane region" description="Helical" evidence="1">
    <location>
        <begin position="6"/>
        <end position="34"/>
    </location>
</feature>
<evidence type="ECO:0000313" key="2">
    <source>
        <dbReference type="EMBL" id="RHJ89792.1"/>
    </source>
</evidence>
<keyword evidence="3" id="KW-1185">Reference proteome</keyword>
<feature type="transmembrane region" description="Helical" evidence="1">
    <location>
        <begin position="178"/>
        <end position="199"/>
    </location>
</feature>
<feature type="transmembrane region" description="Helical" evidence="1">
    <location>
        <begin position="76"/>
        <end position="96"/>
    </location>
</feature>
<sequence length="424" mass="46184">MTRIFIGIFLIVINLDVGLSGYFLPALGLMLIYTRLRSYGRFGRNFVMAGNFVKALMLCEVVILFVIATPLNLSDIMNSCIMIVSTTLQTCFYFYLMEGIQEQYRRRGDSAFRGSPVIGLAASRIMLIFFLITDFKLGAGICGLAILIFLAGVFRLLRQAGRDLDLDGMASVPSAVSSRVLWGGYILVIAIAVFGGMFFGGITASGMAVHGDGSAALADQLIQRGMPEALAQDLSPEDAEALADVTSFTEIKGEGGKSTKVRLIAGMTGVDSYKLVLWYGDLGGSEGSKCLSREIIEVSRTEPITSCDGVVHYTKDDKVFSESIVASKVSLSEGKILIREPKEMETAETLYAELSLRYGADQVRGYLMLDGTFGAEGVSSSVYTELFDAKIIQFPYKNEKQTAVLHGGNSSYRSCTFVLPYRLQ</sequence>
<organism evidence="2 3">
    <name type="scientific">Emergencia timonensis</name>
    <dbReference type="NCBI Taxonomy" id="1776384"/>
    <lineage>
        <taxon>Bacteria</taxon>
        <taxon>Bacillati</taxon>
        <taxon>Bacillota</taxon>
        <taxon>Clostridia</taxon>
        <taxon>Peptostreptococcales</taxon>
        <taxon>Anaerovoracaceae</taxon>
        <taxon>Emergencia</taxon>
    </lineage>
</organism>
<feature type="transmembrane region" description="Helical" evidence="1">
    <location>
        <begin position="46"/>
        <end position="70"/>
    </location>
</feature>
<dbReference type="AlphaFoldDB" id="A0A415E7L5"/>
<evidence type="ECO:0000256" key="1">
    <source>
        <dbReference type="SAM" id="Phobius"/>
    </source>
</evidence>
<keyword evidence="1" id="KW-1133">Transmembrane helix</keyword>
<dbReference type="EMBL" id="QRMS01000001">
    <property type="protein sequence ID" value="RHJ89792.1"/>
    <property type="molecule type" value="Genomic_DNA"/>
</dbReference>
<comment type="caution">
    <text evidence="2">The sequence shown here is derived from an EMBL/GenBank/DDBJ whole genome shotgun (WGS) entry which is preliminary data.</text>
</comment>
<proteinExistence type="predicted"/>
<protein>
    <submittedName>
        <fullName evidence="2">Uncharacterized protein</fullName>
    </submittedName>
</protein>